<name>A0ABX0J437_9BACL</name>
<evidence type="ECO:0000313" key="1">
    <source>
        <dbReference type="EMBL" id="NHN30902.1"/>
    </source>
</evidence>
<dbReference type="Proteomes" id="UP001165962">
    <property type="component" value="Unassembled WGS sequence"/>
</dbReference>
<gene>
    <name evidence="1" type="ORF">G9U52_13770</name>
</gene>
<proteinExistence type="predicted"/>
<comment type="caution">
    <text evidence="1">The sequence shown here is derived from an EMBL/GenBank/DDBJ whole genome shotgun (WGS) entry which is preliminary data.</text>
</comment>
<accession>A0ABX0J437</accession>
<sequence length="326" mass="35850">MSRLQSIRHKFPTFAPLLLSISFLLLLNGCTDYKQLKTDLLSAVSKQEQVKSYQFKGSIELKADGSLMGGATSPMAAAMFAFLKESKVEYSGLTTLEPAQMEAAFKVTPTGSSNIDIPVLIKDNKLFFHIPALNKDEEYLMLPIQNKQGAAAAIPADALKNPGQLATSLNTLLVSGINPEWLQNSKDPVQLPDGSSSKRITLDINKKNEQAFNDYWSQSLPGLMDVFKSNGLISATALDAWQKTLKQVQFRTPSTISFLIDEQGFIHEQNWSLSFTANGSTNINHLAWTQTLSDLNQTPAFTKEVPAKQKSVEDLLKLINPAAAKK</sequence>
<organism evidence="1 2">
    <name type="scientific">Paenibacillus agricola</name>
    <dbReference type="NCBI Taxonomy" id="2716264"/>
    <lineage>
        <taxon>Bacteria</taxon>
        <taxon>Bacillati</taxon>
        <taxon>Bacillota</taxon>
        <taxon>Bacilli</taxon>
        <taxon>Bacillales</taxon>
        <taxon>Paenibacillaceae</taxon>
        <taxon>Paenibacillus</taxon>
    </lineage>
</organism>
<protein>
    <submittedName>
        <fullName evidence="1">Uncharacterized protein</fullName>
    </submittedName>
</protein>
<evidence type="ECO:0000313" key="2">
    <source>
        <dbReference type="Proteomes" id="UP001165962"/>
    </source>
</evidence>
<reference evidence="1" key="1">
    <citation type="submission" date="2020-03" db="EMBL/GenBank/DDBJ databases">
        <title>Draft sequencing of Paenibacilllus sp. S3N08.</title>
        <authorList>
            <person name="Kim D.-U."/>
        </authorList>
    </citation>
    <scope>NUCLEOTIDE SEQUENCE</scope>
    <source>
        <strain evidence="1">S3N08</strain>
    </source>
</reference>
<keyword evidence="2" id="KW-1185">Reference proteome</keyword>
<dbReference type="EMBL" id="JAAOIW010000004">
    <property type="protein sequence ID" value="NHN30902.1"/>
    <property type="molecule type" value="Genomic_DNA"/>
</dbReference>